<feature type="domain" description="C2H2-type" evidence="9">
    <location>
        <begin position="276"/>
        <end position="303"/>
    </location>
</feature>
<evidence type="ECO:0000313" key="11">
    <source>
        <dbReference type="Proteomes" id="UP001303373"/>
    </source>
</evidence>
<dbReference type="InterPro" id="IPR013087">
    <property type="entry name" value="Znf_C2H2_type"/>
</dbReference>
<name>A0AAQ3R932_9PEZI</name>
<keyword evidence="3" id="KW-0677">Repeat</keyword>
<keyword evidence="6" id="KW-0539">Nucleus</keyword>
<comment type="subcellular location">
    <subcellularLocation>
        <location evidence="1">Nucleus</location>
    </subcellularLocation>
</comment>
<proteinExistence type="predicted"/>
<dbReference type="FunFam" id="3.30.160.60:FF:002157">
    <property type="entry name" value="Transcription factor"/>
    <property type="match status" value="1"/>
</dbReference>
<sequence>MTNVYQPQHFIQPCRTNENQYETMDMADLVSSFNMTFRPDPAAALASASANLPYLQQQIQYFHPILHSEAPQTIHPFGHHEIPPGMTMPMDNQMMMMMATHRYAPAGCLNVASFGTLVWPPVSMPMPQQRTPSTHPTSPIYTHTHDTMEDETCIKVEEYSPSHASETIRDTCSDVSSNSGSQDYSTDEKPVVFSNDSEEKPAVFSTDIDTLMRAIQSKSSYADRPSEETNTRPTDRRSSHKSKTFYECDIDACTKAFRQKTHLLIHRRAHTGEKPYECKECGQKFSQQGNLKTHERRHTGERPYECDICGKTFAQHGNVRAHRIVHTSTKPFICKLDDCNKKFTQLGNLKSHQNKFHVETIRCLKQRFETFQDGTPIDDWEKEMWGYFGSLYRNCNKGIKGRGKDRRISGGSSLDAKDSPEHRADSIISVS</sequence>
<feature type="domain" description="C2H2-type" evidence="9">
    <location>
        <begin position="246"/>
        <end position="275"/>
    </location>
</feature>
<evidence type="ECO:0000256" key="3">
    <source>
        <dbReference type="ARBA" id="ARBA00022737"/>
    </source>
</evidence>
<dbReference type="SMART" id="SM00355">
    <property type="entry name" value="ZnF_C2H2"/>
    <property type="match status" value="4"/>
</dbReference>
<dbReference type="GO" id="GO:0005634">
    <property type="term" value="C:nucleus"/>
    <property type="evidence" value="ECO:0007669"/>
    <property type="project" value="UniProtKB-SubCell"/>
</dbReference>
<dbReference type="SUPFAM" id="SSF57667">
    <property type="entry name" value="beta-beta-alpha zinc fingers"/>
    <property type="match status" value="2"/>
</dbReference>
<feature type="domain" description="C2H2-type" evidence="9">
    <location>
        <begin position="332"/>
        <end position="357"/>
    </location>
</feature>
<dbReference type="Pfam" id="PF00096">
    <property type="entry name" value="zf-C2H2"/>
    <property type="match status" value="4"/>
</dbReference>
<keyword evidence="2" id="KW-0479">Metal-binding</keyword>
<feature type="compositionally biased region" description="Basic and acidic residues" evidence="8">
    <location>
        <begin position="415"/>
        <end position="425"/>
    </location>
</feature>
<dbReference type="PROSITE" id="PS00028">
    <property type="entry name" value="ZINC_FINGER_C2H2_1"/>
    <property type="match status" value="4"/>
</dbReference>
<dbReference type="GO" id="GO:0008270">
    <property type="term" value="F:zinc ion binding"/>
    <property type="evidence" value="ECO:0007669"/>
    <property type="project" value="UniProtKB-KW"/>
</dbReference>
<accession>A0AAQ3R932</accession>
<dbReference type="InterPro" id="IPR036236">
    <property type="entry name" value="Znf_C2H2_sf"/>
</dbReference>
<feature type="domain" description="C2H2-type" evidence="9">
    <location>
        <begin position="304"/>
        <end position="331"/>
    </location>
</feature>
<dbReference type="Gene3D" id="3.30.160.60">
    <property type="entry name" value="Classic Zinc Finger"/>
    <property type="match status" value="4"/>
</dbReference>
<keyword evidence="11" id="KW-1185">Reference proteome</keyword>
<evidence type="ECO:0000256" key="7">
    <source>
        <dbReference type="PROSITE-ProRule" id="PRU00042"/>
    </source>
</evidence>
<dbReference type="AlphaFoldDB" id="A0AAQ3R932"/>
<feature type="compositionally biased region" description="Basic and acidic residues" evidence="8">
    <location>
        <begin position="224"/>
        <end position="237"/>
    </location>
</feature>
<evidence type="ECO:0000256" key="5">
    <source>
        <dbReference type="ARBA" id="ARBA00022833"/>
    </source>
</evidence>
<evidence type="ECO:0000256" key="6">
    <source>
        <dbReference type="ARBA" id="ARBA00023242"/>
    </source>
</evidence>
<feature type="compositionally biased region" description="Polar residues" evidence="8">
    <location>
        <begin position="173"/>
        <end position="184"/>
    </location>
</feature>
<dbReference type="GO" id="GO:0000981">
    <property type="term" value="F:DNA-binding transcription factor activity, RNA polymerase II-specific"/>
    <property type="evidence" value="ECO:0007669"/>
    <property type="project" value="TreeGrafter"/>
</dbReference>
<evidence type="ECO:0000256" key="8">
    <source>
        <dbReference type="SAM" id="MobiDB-lite"/>
    </source>
</evidence>
<evidence type="ECO:0000259" key="9">
    <source>
        <dbReference type="PROSITE" id="PS50157"/>
    </source>
</evidence>
<dbReference type="FunFam" id="3.30.160.60:FF:000358">
    <property type="entry name" value="zinc finger protein 24"/>
    <property type="match status" value="1"/>
</dbReference>
<evidence type="ECO:0000313" key="10">
    <source>
        <dbReference type="EMBL" id="WPG97537.1"/>
    </source>
</evidence>
<dbReference type="PANTHER" id="PTHR24394">
    <property type="entry name" value="ZINC FINGER PROTEIN"/>
    <property type="match status" value="1"/>
</dbReference>
<dbReference type="FunFam" id="3.30.160.60:FF:001498">
    <property type="entry name" value="Zinc finger protein 404"/>
    <property type="match status" value="1"/>
</dbReference>
<dbReference type="PROSITE" id="PS50157">
    <property type="entry name" value="ZINC_FINGER_C2H2_2"/>
    <property type="match status" value="4"/>
</dbReference>
<evidence type="ECO:0000256" key="1">
    <source>
        <dbReference type="ARBA" id="ARBA00004123"/>
    </source>
</evidence>
<reference evidence="10 11" key="1">
    <citation type="submission" date="2023-11" db="EMBL/GenBank/DDBJ databases">
        <title>An acidophilic fungus is an integral part of prey digestion in a carnivorous sundew plant.</title>
        <authorList>
            <person name="Tsai I.J."/>
        </authorList>
    </citation>
    <scope>NUCLEOTIDE SEQUENCE [LARGE SCALE GENOMIC DNA]</scope>
    <source>
        <strain evidence="10">169a</strain>
    </source>
</reference>
<feature type="region of interest" description="Disordered" evidence="8">
    <location>
        <begin position="216"/>
        <end position="240"/>
    </location>
</feature>
<dbReference type="PANTHER" id="PTHR24394:SF29">
    <property type="entry name" value="MYONEURIN"/>
    <property type="match status" value="1"/>
</dbReference>
<dbReference type="EMBL" id="CP138580">
    <property type="protein sequence ID" value="WPG97537.1"/>
    <property type="molecule type" value="Genomic_DNA"/>
</dbReference>
<dbReference type="Proteomes" id="UP001303373">
    <property type="component" value="Chromosome 1"/>
</dbReference>
<keyword evidence="5" id="KW-0862">Zinc</keyword>
<keyword evidence="4 7" id="KW-0863">Zinc-finger</keyword>
<evidence type="ECO:0000256" key="2">
    <source>
        <dbReference type="ARBA" id="ARBA00022723"/>
    </source>
</evidence>
<feature type="region of interest" description="Disordered" evidence="8">
    <location>
        <begin position="160"/>
        <end position="198"/>
    </location>
</feature>
<evidence type="ECO:0000256" key="4">
    <source>
        <dbReference type="ARBA" id="ARBA00022771"/>
    </source>
</evidence>
<feature type="region of interest" description="Disordered" evidence="8">
    <location>
        <begin position="400"/>
        <end position="431"/>
    </location>
</feature>
<dbReference type="FunFam" id="3.30.160.60:FF:000557">
    <property type="entry name" value="zinc finger and SCAN domain-containing protein 29"/>
    <property type="match status" value="1"/>
</dbReference>
<feature type="compositionally biased region" description="Basic and acidic residues" evidence="8">
    <location>
        <begin position="160"/>
        <end position="172"/>
    </location>
</feature>
<organism evidence="10 11">
    <name type="scientific">Acrodontium crateriforme</name>
    <dbReference type="NCBI Taxonomy" id="150365"/>
    <lineage>
        <taxon>Eukaryota</taxon>
        <taxon>Fungi</taxon>
        <taxon>Dikarya</taxon>
        <taxon>Ascomycota</taxon>
        <taxon>Pezizomycotina</taxon>
        <taxon>Dothideomycetes</taxon>
        <taxon>Dothideomycetidae</taxon>
        <taxon>Mycosphaerellales</taxon>
        <taxon>Teratosphaeriaceae</taxon>
        <taxon>Acrodontium</taxon>
    </lineage>
</organism>
<gene>
    <name evidence="10" type="ORF">R9X50_00031400</name>
</gene>
<protein>
    <recommendedName>
        <fullName evidence="9">C2H2-type domain-containing protein</fullName>
    </recommendedName>
</protein>